<keyword evidence="2" id="KW-1185">Reference proteome</keyword>
<evidence type="ECO:0000313" key="1">
    <source>
        <dbReference type="EMBL" id="VDN08308.1"/>
    </source>
</evidence>
<sequence length="111" mass="12526">MLPKQHSSRLSICVSLDIGRVSVGVSICLYLHLYLKGQSKIWQGVLNGHRTKKKHLRQHMHIVEVEKDALCLTQAGFNRSSPVLSSQLTQWSDTLGKSVIHEKVTKLELPE</sequence>
<dbReference type="WBParaSite" id="TCLT_0001061701-mRNA-1">
    <property type="protein sequence ID" value="TCLT_0001061701-mRNA-1"/>
    <property type="gene ID" value="TCLT_0001061701"/>
</dbReference>
<protein>
    <submittedName>
        <fullName evidence="3">Transposase</fullName>
    </submittedName>
</protein>
<reference evidence="1 2" key="2">
    <citation type="submission" date="2018-11" db="EMBL/GenBank/DDBJ databases">
        <authorList>
            <consortium name="Pathogen Informatics"/>
        </authorList>
    </citation>
    <scope>NUCLEOTIDE SEQUENCE [LARGE SCALE GENOMIC DNA]</scope>
</reference>
<name>A0A0N5DBQ0_THECL</name>
<evidence type="ECO:0000313" key="3">
    <source>
        <dbReference type="WBParaSite" id="TCLT_0001061701-mRNA-1"/>
    </source>
</evidence>
<evidence type="ECO:0000313" key="2">
    <source>
        <dbReference type="Proteomes" id="UP000276776"/>
    </source>
</evidence>
<gene>
    <name evidence="1" type="ORF">TCLT_LOCUS10601</name>
</gene>
<accession>A0A0N5DBQ0</accession>
<reference evidence="3" key="1">
    <citation type="submission" date="2017-02" db="UniProtKB">
        <authorList>
            <consortium name="WormBaseParasite"/>
        </authorList>
    </citation>
    <scope>IDENTIFICATION</scope>
</reference>
<organism evidence="3">
    <name type="scientific">Thelazia callipaeda</name>
    <name type="common">Oriental eyeworm</name>
    <name type="synonym">Parasitic nematode</name>
    <dbReference type="NCBI Taxonomy" id="103827"/>
    <lineage>
        <taxon>Eukaryota</taxon>
        <taxon>Metazoa</taxon>
        <taxon>Ecdysozoa</taxon>
        <taxon>Nematoda</taxon>
        <taxon>Chromadorea</taxon>
        <taxon>Rhabditida</taxon>
        <taxon>Spirurina</taxon>
        <taxon>Spiruromorpha</taxon>
        <taxon>Thelazioidea</taxon>
        <taxon>Thelaziidae</taxon>
        <taxon>Thelazia</taxon>
    </lineage>
</organism>
<proteinExistence type="predicted"/>
<dbReference type="Proteomes" id="UP000276776">
    <property type="component" value="Unassembled WGS sequence"/>
</dbReference>
<dbReference type="AlphaFoldDB" id="A0A0N5DBQ0"/>
<dbReference type="EMBL" id="UYYF01005204">
    <property type="protein sequence ID" value="VDN08308.1"/>
    <property type="molecule type" value="Genomic_DNA"/>
</dbReference>